<evidence type="ECO:0000313" key="3">
    <source>
        <dbReference type="Proteomes" id="UP000321907"/>
    </source>
</evidence>
<gene>
    <name evidence="2" type="ORF">FUA23_09810</name>
</gene>
<dbReference type="RefSeq" id="WP_147930567.1">
    <property type="nucleotide sequence ID" value="NZ_VOXD01000013.1"/>
</dbReference>
<feature type="transmembrane region" description="Helical" evidence="1">
    <location>
        <begin position="75"/>
        <end position="92"/>
    </location>
</feature>
<dbReference type="OrthoDB" id="1098521at2"/>
<sequence>MMTHSEAEILLYRYFEGETSLDEELRLREYFRAGDIRSDLAELDPMFAYWDEAAQIVAPPAKQTAIRRRIPVRRLSAAAAAAVLFFAVGSWFNQPAGLTNFPIAEAESTTIDWSKYEVTDPEEAYKVLRNALGTASAEMNRSARITVREISAARNALK</sequence>
<accession>A0A5C7FF94</accession>
<keyword evidence="1" id="KW-1133">Transmembrane helix</keyword>
<comment type="caution">
    <text evidence="2">The sequence shown here is derived from an EMBL/GenBank/DDBJ whole genome shotgun (WGS) entry which is preliminary data.</text>
</comment>
<keyword evidence="1" id="KW-0812">Transmembrane</keyword>
<proteinExistence type="predicted"/>
<keyword evidence="1" id="KW-0472">Membrane</keyword>
<name>A0A5C7FF94_9BACT</name>
<keyword evidence="3" id="KW-1185">Reference proteome</keyword>
<protein>
    <submittedName>
        <fullName evidence="2">Uncharacterized protein</fullName>
    </submittedName>
</protein>
<dbReference type="EMBL" id="VOXD01000013">
    <property type="protein sequence ID" value="TXF89493.1"/>
    <property type="molecule type" value="Genomic_DNA"/>
</dbReference>
<dbReference type="AlphaFoldDB" id="A0A5C7FF94"/>
<evidence type="ECO:0000313" key="2">
    <source>
        <dbReference type="EMBL" id="TXF89493.1"/>
    </source>
</evidence>
<organism evidence="2 3">
    <name type="scientific">Neolewinella aurantiaca</name>
    <dbReference type="NCBI Taxonomy" id="2602767"/>
    <lineage>
        <taxon>Bacteria</taxon>
        <taxon>Pseudomonadati</taxon>
        <taxon>Bacteroidota</taxon>
        <taxon>Saprospiria</taxon>
        <taxon>Saprospirales</taxon>
        <taxon>Lewinellaceae</taxon>
        <taxon>Neolewinella</taxon>
    </lineage>
</organism>
<dbReference type="Proteomes" id="UP000321907">
    <property type="component" value="Unassembled WGS sequence"/>
</dbReference>
<reference evidence="2 3" key="1">
    <citation type="submission" date="2019-08" db="EMBL/GenBank/DDBJ databases">
        <title>Lewinella sp. strain SSH13 Genome sequencing and assembly.</title>
        <authorList>
            <person name="Kim I."/>
        </authorList>
    </citation>
    <scope>NUCLEOTIDE SEQUENCE [LARGE SCALE GENOMIC DNA]</scope>
    <source>
        <strain evidence="2 3">SSH13</strain>
    </source>
</reference>
<evidence type="ECO:0000256" key="1">
    <source>
        <dbReference type="SAM" id="Phobius"/>
    </source>
</evidence>